<keyword evidence="4" id="KW-1185">Reference proteome</keyword>
<feature type="region of interest" description="Disordered" evidence="1">
    <location>
        <begin position="52"/>
        <end position="79"/>
    </location>
</feature>
<gene>
    <name evidence="3" type="ORF">Rcae01_05505</name>
</gene>
<dbReference type="InterPro" id="IPR001478">
    <property type="entry name" value="PDZ"/>
</dbReference>
<feature type="compositionally biased region" description="Polar residues" evidence="1">
    <location>
        <begin position="63"/>
        <end position="76"/>
    </location>
</feature>
<dbReference type="SUPFAM" id="SSF50156">
    <property type="entry name" value="PDZ domain-like"/>
    <property type="match status" value="1"/>
</dbReference>
<dbReference type="PROSITE" id="PS50106">
    <property type="entry name" value="PDZ"/>
    <property type="match status" value="1"/>
</dbReference>
<dbReference type="Pfam" id="PF13180">
    <property type="entry name" value="PDZ_2"/>
    <property type="match status" value="1"/>
</dbReference>
<dbReference type="Gene3D" id="2.30.42.10">
    <property type="match status" value="1"/>
</dbReference>
<feature type="domain" description="PDZ" evidence="2">
    <location>
        <begin position="328"/>
        <end position="407"/>
    </location>
</feature>
<dbReference type="Proteomes" id="UP001416858">
    <property type="component" value="Unassembled WGS sequence"/>
</dbReference>
<evidence type="ECO:0000259" key="2">
    <source>
        <dbReference type="PROSITE" id="PS50106"/>
    </source>
</evidence>
<dbReference type="EMBL" id="BAABRO010000018">
    <property type="protein sequence ID" value="GAA5510000.1"/>
    <property type="molecule type" value="Genomic_DNA"/>
</dbReference>
<dbReference type="InterPro" id="IPR036034">
    <property type="entry name" value="PDZ_sf"/>
</dbReference>
<organism evidence="3 4">
    <name type="scientific">Novipirellula caenicola</name>
    <dbReference type="NCBI Taxonomy" id="1536901"/>
    <lineage>
        <taxon>Bacteria</taxon>
        <taxon>Pseudomonadati</taxon>
        <taxon>Planctomycetota</taxon>
        <taxon>Planctomycetia</taxon>
        <taxon>Pirellulales</taxon>
        <taxon>Pirellulaceae</taxon>
        <taxon>Novipirellula</taxon>
    </lineage>
</organism>
<reference evidence="3 4" key="1">
    <citation type="submission" date="2024-02" db="EMBL/GenBank/DDBJ databases">
        <title>Rhodopirellula caenicola NBRC 110016.</title>
        <authorList>
            <person name="Ichikawa N."/>
            <person name="Katano-Makiyama Y."/>
            <person name="Hidaka K."/>
        </authorList>
    </citation>
    <scope>NUCLEOTIDE SEQUENCE [LARGE SCALE GENOMIC DNA]</scope>
    <source>
        <strain evidence="3 4">NBRC 110016</strain>
    </source>
</reference>
<protein>
    <recommendedName>
        <fullName evidence="2">PDZ domain-containing protein</fullName>
    </recommendedName>
</protein>
<accession>A0ABP9VXZ1</accession>
<evidence type="ECO:0000313" key="4">
    <source>
        <dbReference type="Proteomes" id="UP001416858"/>
    </source>
</evidence>
<evidence type="ECO:0000256" key="1">
    <source>
        <dbReference type="SAM" id="MobiDB-lite"/>
    </source>
</evidence>
<proteinExistence type="predicted"/>
<name>A0ABP9VXZ1_9BACT</name>
<dbReference type="SMART" id="SM00228">
    <property type="entry name" value="PDZ"/>
    <property type="match status" value="1"/>
</dbReference>
<sequence>MSGLTRGHGTQYHTRVTIRVRVGSVIEMNQIALRSLILLVLSWSWALSSPGQTEPATDPIANETASPPDTATSASPESKPLSYWVEQLSSDQFHRRKLATQKLIDAGARSVTLLVEAMKEGDLETVDRAMHALSAIALKQPPNEEDGALGELRTLSIHAAGSQAALAKAAVEEIHEVRATQAQEALGRAGVIIGVDQFLVRAISTPQMVVQIDENWSGDIDSLKWLRWVREIEFARVKGPAVRRDVLEQLVTMPDLNTIAVVEGQVDAKTLRPLQEMKHVSSMEFRYVPLTEDLGDEIAKIPMRISLNLMGTGISKEKVEEMRQQLPGLTIDHRQGGFLGVSCINGFDVCRINEVIPGSAAETSGLQRGDEIVQIDKTEIGKFEDLQNAINQKVPGDEVEVKFRRGDALESVKLKLGKLNQR</sequence>
<comment type="caution">
    <text evidence="3">The sequence shown here is derived from an EMBL/GenBank/DDBJ whole genome shotgun (WGS) entry which is preliminary data.</text>
</comment>
<evidence type="ECO:0000313" key="3">
    <source>
        <dbReference type="EMBL" id="GAA5510000.1"/>
    </source>
</evidence>